<dbReference type="PANTHER" id="PTHR46093:SF18">
    <property type="entry name" value="FIBRONECTIN TYPE-III DOMAIN-CONTAINING PROTEIN"/>
    <property type="match status" value="1"/>
</dbReference>
<dbReference type="NCBIfam" id="TIGR04183">
    <property type="entry name" value="Por_Secre_tail"/>
    <property type="match status" value="1"/>
</dbReference>
<evidence type="ECO:0000256" key="3">
    <source>
        <dbReference type="SAM" id="SignalP"/>
    </source>
</evidence>
<name>A0ABS1L0N7_9BACT</name>
<proteinExistence type="predicted"/>
<gene>
    <name evidence="4" type="ORF">JI741_28780</name>
</gene>
<dbReference type="EMBL" id="JAERRB010000015">
    <property type="protein sequence ID" value="MBL0745260.1"/>
    <property type="molecule type" value="Genomic_DNA"/>
</dbReference>
<organism evidence="4 5">
    <name type="scientific">Chryseolinea lacunae</name>
    <dbReference type="NCBI Taxonomy" id="2801331"/>
    <lineage>
        <taxon>Bacteria</taxon>
        <taxon>Pseudomonadati</taxon>
        <taxon>Bacteroidota</taxon>
        <taxon>Cytophagia</taxon>
        <taxon>Cytophagales</taxon>
        <taxon>Fulvivirgaceae</taxon>
        <taxon>Chryseolinea</taxon>
    </lineage>
</organism>
<dbReference type="SUPFAM" id="SSF117281">
    <property type="entry name" value="Kelch motif"/>
    <property type="match status" value="1"/>
</dbReference>
<evidence type="ECO:0000313" key="4">
    <source>
        <dbReference type="EMBL" id="MBL0745260.1"/>
    </source>
</evidence>
<protein>
    <submittedName>
        <fullName evidence="4">T9SS type A sorting domain-containing protein</fullName>
    </submittedName>
</protein>
<evidence type="ECO:0000256" key="1">
    <source>
        <dbReference type="ARBA" id="ARBA00022441"/>
    </source>
</evidence>
<keyword evidence="1" id="KW-0880">Kelch repeat</keyword>
<dbReference type="Gene3D" id="2.120.10.80">
    <property type="entry name" value="Kelch-type beta propeller"/>
    <property type="match status" value="2"/>
</dbReference>
<feature type="signal peptide" evidence="3">
    <location>
        <begin position="1"/>
        <end position="19"/>
    </location>
</feature>
<dbReference type="PANTHER" id="PTHR46093">
    <property type="entry name" value="ACYL-COA-BINDING DOMAIN-CONTAINING PROTEIN 5"/>
    <property type="match status" value="1"/>
</dbReference>
<keyword evidence="3" id="KW-0732">Signal</keyword>
<evidence type="ECO:0000256" key="2">
    <source>
        <dbReference type="ARBA" id="ARBA00022737"/>
    </source>
</evidence>
<dbReference type="Proteomes" id="UP000613030">
    <property type="component" value="Unassembled WGS sequence"/>
</dbReference>
<keyword evidence="5" id="KW-1185">Reference proteome</keyword>
<feature type="chain" id="PRO_5045637564" evidence="3">
    <location>
        <begin position="20"/>
        <end position="578"/>
    </location>
</feature>
<dbReference type="RefSeq" id="WP_202015605.1">
    <property type="nucleotide sequence ID" value="NZ_JAERRB010000015.1"/>
</dbReference>
<comment type="caution">
    <text evidence="4">The sequence shown here is derived from an EMBL/GenBank/DDBJ whole genome shotgun (WGS) entry which is preliminary data.</text>
</comment>
<reference evidence="4 5" key="1">
    <citation type="submission" date="2021-01" db="EMBL/GenBank/DDBJ databases">
        <title>Chryseolinea sp. Jin1 Genome sequencing and assembly.</title>
        <authorList>
            <person name="Kim I."/>
        </authorList>
    </citation>
    <scope>NUCLEOTIDE SEQUENCE [LARGE SCALE GENOMIC DNA]</scope>
    <source>
        <strain evidence="4 5">Jin1</strain>
    </source>
</reference>
<evidence type="ECO:0000313" key="5">
    <source>
        <dbReference type="Proteomes" id="UP000613030"/>
    </source>
</evidence>
<keyword evidence="2" id="KW-0677">Repeat</keyword>
<dbReference type="InterPro" id="IPR015915">
    <property type="entry name" value="Kelch-typ_b-propeller"/>
</dbReference>
<dbReference type="InterPro" id="IPR026444">
    <property type="entry name" value="Secre_tail"/>
</dbReference>
<sequence length="578" mass="63591">MKQFCLMGLLLLALGPVHSQTYRWTWKGGSKNFETSPTWGVRGVASATNTPGARQEALTWTTPDGAFWLWGGRIKQNLYSDLWRFDATTGWWTWMNGPSGLNAAGTYGNLRVETPGTNPGARRGAVGWVDDQGNLWMFGGRGKASLDVDPAKQEGYLNDVWKYVPAQNQWVWMAGAKRANEIRILGNGNGGEPGGRIGCTAWKGKDGNFYLFGGGWADGWALPNVFYNDLWRYDQTRNVWMWQWGDPPQRNWGDYGTLGVEAPCSGNASGPCNLPPKQTNATGWTDAEGNLWFFGGEPNGNPLFSQYTTHLWRYRPTSKRWTWMGGQAADVRTKLEGQYGTRGVASTNNLPMARSRAATWTDATGNLWLFGGDVLGTYGNDVWKLDAKTLEWTWVAGANLNVTSEPLAVFGTLNTTADTNQPGARTGAATWVDAKGNLWIYGGAGLGETSFAYGTLSDLWMLDAATPIVTPPPTPPVTPPVTPPTTPPTDPGTVTATEEMEQQRIHMFPNPVSEGNLVLEQMPREVRVEVMNIDGAMVWQREASVVEEVVVQGWPAGVYCVRVKARGEVIYVARFVKR</sequence>
<accession>A0ABS1L0N7</accession>